<evidence type="ECO:0000259" key="2">
    <source>
        <dbReference type="SMART" id="SM00642"/>
    </source>
</evidence>
<dbReference type="Pfam" id="PF00128">
    <property type="entry name" value="Alpha-amylase"/>
    <property type="match status" value="1"/>
</dbReference>
<accession>A0A848L5J2</accession>
<name>A0A848L5J2_9BACT</name>
<dbReference type="SUPFAM" id="SSF51445">
    <property type="entry name" value="(Trans)glycosidases"/>
    <property type="match status" value="1"/>
</dbReference>
<dbReference type="Proteomes" id="UP000518300">
    <property type="component" value="Unassembled WGS sequence"/>
</dbReference>
<feature type="region of interest" description="Disordered" evidence="1">
    <location>
        <begin position="1"/>
        <end position="56"/>
    </location>
</feature>
<dbReference type="InterPro" id="IPR017853">
    <property type="entry name" value="GH"/>
</dbReference>
<dbReference type="PANTHER" id="PTHR10357:SF219">
    <property type="entry name" value="MALTOSE ALPHA-D-GLUCOSYLTRANSFERASE"/>
    <property type="match status" value="1"/>
</dbReference>
<dbReference type="AlphaFoldDB" id="A0A848L5J2"/>
<dbReference type="Gene3D" id="3.20.20.80">
    <property type="entry name" value="Glycosidases"/>
    <property type="match status" value="2"/>
</dbReference>
<reference evidence="3 4" key="1">
    <citation type="submission" date="2020-04" db="EMBL/GenBank/DDBJ databases">
        <title>Draft genome of Pyxidicoccus fallax type strain.</title>
        <authorList>
            <person name="Whitworth D.E."/>
        </authorList>
    </citation>
    <scope>NUCLEOTIDE SEQUENCE [LARGE SCALE GENOMIC DNA]</scope>
    <source>
        <strain evidence="3 4">DSM 14698</strain>
    </source>
</reference>
<dbReference type="EMBL" id="JABBJJ010000004">
    <property type="protein sequence ID" value="NMO13542.1"/>
    <property type="molecule type" value="Genomic_DNA"/>
</dbReference>
<evidence type="ECO:0000313" key="3">
    <source>
        <dbReference type="EMBL" id="NMO13542.1"/>
    </source>
</evidence>
<dbReference type="SMART" id="SM00642">
    <property type="entry name" value="Aamy"/>
    <property type="match status" value="1"/>
</dbReference>
<feature type="domain" description="Glycosyl hydrolase family 13 catalytic" evidence="2">
    <location>
        <begin position="183"/>
        <end position="620"/>
    </location>
</feature>
<comment type="caution">
    <text evidence="3">The sequence shown here is derived from an EMBL/GenBank/DDBJ whole genome shotgun (WGS) entry which is preliminary data.</text>
</comment>
<organism evidence="3 4">
    <name type="scientific">Pyxidicoccus fallax</name>
    <dbReference type="NCBI Taxonomy" id="394095"/>
    <lineage>
        <taxon>Bacteria</taxon>
        <taxon>Pseudomonadati</taxon>
        <taxon>Myxococcota</taxon>
        <taxon>Myxococcia</taxon>
        <taxon>Myxococcales</taxon>
        <taxon>Cystobacterineae</taxon>
        <taxon>Myxococcaceae</taxon>
        <taxon>Pyxidicoccus</taxon>
    </lineage>
</organism>
<protein>
    <recommendedName>
        <fullName evidence="2">Glycosyl hydrolase family 13 catalytic domain-containing protein</fullName>
    </recommendedName>
</protein>
<evidence type="ECO:0000313" key="4">
    <source>
        <dbReference type="Proteomes" id="UP000518300"/>
    </source>
</evidence>
<sequence length="761" mass="83604">MEPTKHAQNLVLRDTSDDTSTGQQAPEQASNVLSASVPRQGPAGEPARHGGPDSGVAHALFDVEDAELRIPGSGLPVGSVEAHWLLDEGSDGVGRDWRREARRLFAALDGARNEWSDLAALTTQADALRLLSCARVINAFRTEELVVRFYEQVRAARAAQSERVRAFFDALPADWYTDSPLYYTYPHSLGVPEGQARGTLFDLARQLPALRELGYKNIQVLPHWSHGGGDGGYDVSDFTVDPALGGEAGFRALMDEAMRLGMRVITDFIPNHVSVRHPWFQALLAGDEKKLSWFLPMDAVECVGSETDRKGKLRVLLRSASGTVSRPWAIFPHASQRNLIDIEVNGKKHHLFHSFYPFQVDLNLRNPEVLGELFAVLGWELSLGVVGKRTDAAPHWFKEEGTDFENLAGTHALQELFKAFVRHVVVGKGITVPEVGEGLQEASGYFGRKVSLLGEPCHTEGDAMFGFEWNSTLWALLIDGDAELFWRFAAHMDAYGADTFWFNMGRHHDELRTDLMPEGVRERVTAVLLSRGAELFAGRGVGGRMAEFLERDPEQIAKAFFLNALPPRGAPVTYYGDEVGAVNQPRYMAEEQARRLPILTALGFPTGDGSAALDRRDIGRGSVSMGQLAAARAEGYLPLRTTRALNRLWERRASLRRGDVARVGDTGADVLSTLKVDRQGEDAPLWALCNLTGAPRQVTLRVAELRGALKAGRLGQPFGLRDVLAVERDGREPSLLVVEGDTLTLTLAPHAHLLLEAVSLS</sequence>
<keyword evidence="4" id="KW-1185">Reference proteome</keyword>
<dbReference type="GO" id="GO:0005975">
    <property type="term" value="P:carbohydrate metabolic process"/>
    <property type="evidence" value="ECO:0007669"/>
    <property type="project" value="InterPro"/>
</dbReference>
<feature type="compositionally biased region" description="Polar residues" evidence="1">
    <location>
        <begin position="18"/>
        <end position="34"/>
    </location>
</feature>
<evidence type="ECO:0000256" key="1">
    <source>
        <dbReference type="SAM" id="MobiDB-lite"/>
    </source>
</evidence>
<proteinExistence type="predicted"/>
<dbReference type="InterPro" id="IPR006047">
    <property type="entry name" value="GH13_cat_dom"/>
</dbReference>
<gene>
    <name evidence="3" type="ORF">HG543_01515</name>
</gene>
<dbReference type="RefSeq" id="WP_169342820.1">
    <property type="nucleotide sequence ID" value="NZ_JABBJJ010000004.1"/>
</dbReference>
<dbReference type="PANTHER" id="PTHR10357">
    <property type="entry name" value="ALPHA-AMYLASE FAMILY MEMBER"/>
    <property type="match status" value="1"/>
</dbReference>